<accession>A0A6G7YFT7</accession>
<proteinExistence type="predicted"/>
<dbReference type="KEGG" id="npi:G7071_09740"/>
<reference evidence="1 2" key="1">
    <citation type="submission" date="2020-03" db="EMBL/GenBank/DDBJ databases">
        <title>Nocardioides sp. nov., isolated from fish.</title>
        <authorList>
            <person name="Hyun D.-W."/>
            <person name="Bae J.-W."/>
        </authorList>
    </citation>
    <scope>NUCLEOTIDE SEQUENCE [LARGE SCALE GENOMIC DNA]</scope>
    <source>
        <strain evidence="1 2">HDW12A</strain>
    </source>
</reference>
<evidence type="ECO:0000313" key="1">
    <source>
        <dbReference type="EMBL" id="QIK75682.1"/>
    </source>
</evidence>
<sequence length="129" mass="14394">MAKNEHPVDWNSVMAARDEMFDAASPHETTIWHEVLGWRAFAERFQTKGADGNFGANVVDWIHKHDSDLPDHLLVAADAIDGLKHVLDTGRVPDYYQETGGDVEGFLRDSARTFASVARRLRAAFDSPS</sequence>
<dbReference type="Proteomes" id="UP000502035">
    <property type="component" value="Chromosome"/>
</dbReference>
<gene>
    <name evidence="1" type="ORF">G7071_09740</name>
</gene>
<protein>
    <submittedName>
        <fullName evidence="1">Uncharacterized protein</fullName>
    </submittedName>
</protein>
<name>A0A6G7YFT7_9ACTN</name>
<keyword evidence="2" id="KW-1185">Reference proteome</keyword>
<organism evidence="1 2">
    <name type="scientific">Nocardioides piscis</name>
    <dbReference type="NCBI Taxonomy" id="2714938"/>
    <lineage>
        <taxon>Bacteria</taxon>
        <taxon>Bacillati</taxon>
        <taxon>Actinomycetota</taxon>
        <taxon>Actinomycetes</taxon>
        <taxon>Propionibacteriales</taxon>
        <taxon>Nocardioidaceae</taxon>
        <taxon>Nocardioides</taxon>
    </lineage>
</organism>
<dbReference type="AlphaFoldDB" id="A0A6G7YFT7"/>
<evidence type="ECO:0000313" key="2">
    <source>
        <dbReference type="Proteomes" id="UP000502035"/>
    </source>
</evidence>
<dbReference type="RefSeq" id="WP_166317987.1">
    <property type="nucleotide sequence ID" value="NZ_CP049866.1"/>
</dbReference>
<dbReference type="EMBL" id="CP049866">
    <property type="protein sequence ID" value="QIK75682.1"/>
    <property type="molecule type" value="Genomic_DNA"/>
</dbReference>